<dbReference type="GO" id="GO:0005886">
    <property type="term" value="C:plasma membrane"/>
    <property type="evidence" value="ECO:0007669"/>
    <property type="project" value="TreeGrafter"/>
</dbReference>
<evidence type="ECO:0000313" key="10">
    <source>
        <dbReference type="Proteomes" id="UP000288259"/>
    </source>
</evidence>
<feature type="domain" description="Rod shape-determining protein MreC beta-barrel core" evidence="8">
    <location>
        <begin position="123"/>
        <end position="270"/>
    </location>
</feature>
<evidence type="ECO:0000256" key="7">
    <source>
        <dbReference type="SAM" id="MobiDB-lite"/>
    </source>
</evidence>
<dbReference type="NCBIfam" id="TIGR00219">
    <property type="entry name" value="mreC"/>
    <property type="match status" value="1"/>
</dbReference>
<keyword evidence="10" id="KW-1185">Reference proteome</keyword>
<evidence type="ECO:0000256" key="2">
    <source>
        <dbReference type="ARBA" id="ARBA00013855"/>
    </source>
</evidence>
<evidence type="ECO:0000256" key="4">
    <source>
        <dbReference type="ARBA" id="ARBA00032089"/>
    </source>
</evidence>
<protein>
    <recommendedName>
        <fullName evidence="2 5">Cell shape-determining protein MreC</fullName>
    </recommendedName>
    <alternativeName>
        <fullName evidence="4 5">Cell shape protein MreC</fullName>
    </alternativeName>
</protein>
<comment type="caution">
    <text evidence="9">The sequence shown here is derived from an EMBL/GenBank/DDBJ whole genome shotgun (WGS) entry which is preliminary data.</text>
</comment>
<sequence>MKSLFEHGPSLRTRLLLALVVAGALMFLDHRLQTMQPVRSFLSTATAPVQYLAVLPEQIMDRLVYLATTRSALREDNQRLRDELLGLQMAVQRLNFLENENARLRQLLDSEVRAASRRMAAEVVSVATDPFSHQLVINKGYASGVYEGQPVLDNRGIVGQVVNVARTTARVLLISDQSHAISLRAERNDIRVIAQGTGDLNQLALNFIPHSTELQEGDVLVSSGLGGVFPEGYPVAQISVINRDERLQYAEVLATPFAELDRVRTLLLLWPADASEAPIYDEAEPDAEAAPEPLPPITQGVSDVD</sequence>
<feature type="region of interest" description="Disordered" evidence="7">
    <location>
        <begin position="279"/>
        <end position="305"/>
    </location>
</feature>
<dbReference type="Proteomes" id="UP000288259">
    <property type="component" value="Unassembled WGS sequence"/>
</dbReference>
<evidence type="ECO:0000256" key="5">
    <source>
        <dbReference type="PIRNR" id="PIRNR038471"/>
    </source>
</evidence>
<organism evidence="9 10">
    <name type="scientific">Pseudidiomarina insulisalsae</name>
    <dbReference type="NCBI Taxonomy" id="575789"/>
    <lineage>
        <taxon>Bacteria</taxon>
        <taxon>Pseudomonadati</taxon>
        <taxon>Pseudomonadota</taxon>
        <taxon>Gammaproteobacteria</taxon>
        <taxon>Alteromonadales</taxon>
        <taxon>Idiomarinaceae</taxon>
        <taxon>Pseudidiomarina</taxon>
    </lineage>
</organism>
<keyword evidence="3 5" id="KW-0133">Cell shape</keyword>
<dbReference type="EMBL" id="PIPY01000003">
    <property type="protein sequence ID" value="RUO62434.1"/>
    <property type="molecule type" value="Genomic_DNA"/>
</dbReference>
<dbReference type="InterPro" id="IPR042177">
    <property type="entry name" value="Cell/Rod_1"/>
</dbReference>
<feature type="compositionally biased region" description="Acidic residues" evidence="7">
    <location>
        <begin position="279"/>
        <end position="289"/>
    </location>
</feature>
<dbReference type="PANTHER" id="PTHR34138">
    <property type="entry name" value="CELL SHAPE-DETERMINING PROTEIN MREC"/>
    <property type="match status" value="1"/>
</dbReference>
<keyword evidence="6" id="KW-0175">Coiled coil</keyword>
<name>A0A432YNB0_9GAMM</name>
<dbReference type="Gene3D" id="2.40.10.340">
    <property type="entry name" value="Rod shape-determining protein MreC, domain 1"/>
    <property type="match status" value="1"/>
</dbReference>
<accession>A0A432YNB0</accession>
<reference evidence="10" key="1">
    <citation type="journal article" date="2018" name="Front. Microbiol.">
        <title>Genome-Based Analysis Reveals the Taxonomy and Diversity of the Family Idiomarinaceae.</title>
        <authorList>
            <person name="Liu Y."/>
            <person name="Lai Q."/>
            <person name="Shao Z."/>
        </authorList>
    </citation>
    <scope>NUCLEOTIDE SEQUENCE [LARGE SCALE GENOMIC DNA]</scope>
    <source>
        <strain evidence="10">CVS-6</strain>
    </source>
</reference>
<feature type="coiled-coil region" evidence="6">
    <location>
        <begin position="70"/>
        <end position="114"/>
    </location>
</feature>
<evidence type="ECO:0000256" key="6">
    <source>
        <dbReference type="SAM" id="Coils"/>
    </source>
</evidence>
<comment type="similarity">
    <text evidence="1 5">Belongs to the MreC family.</text>
</comment>
<evidence type="ECO:0000313" key="9">
    <source>
        <dbReference type="EMBL" id="RUO62434.1"/>
    </source>
</evidence>
<evidence type="ECO:0000256" key="1">
    <source>
        <dbReference type="ARBA" id="ARBA00009369"/>
    </source>
</evidence>
<dbReference type="PIRSF" id="PIRSF038471">
    <property type="entry name" value="MreC"/>
    <property type="match status" value="1"/>
</dbReference>
<dbReference type="GO" id="GO:0008360">
    <property type="term" value="P:regulation of cell shape"/>
    <property type="evidence" value="ECO:0007669"/>
    <property type="project" value="UniProtKB-KW"/>
</dbReference>
<dbReference type="Gene3D" id="2.40.10.350">
    <property type="entry name" value="Rod shape-determining protein MreC, domain 2"/>
    <property type="match status" value="1"/>
</dbReference>
<dbReference type="OrthoDB" id="9808025at2"/>
<dbReference type="InterPro" id="IPR055342">
    <property type="entry name" value="MreC_beta-barrel_core"/>
</dbReference>
<dbReference type="AlphaFoldDB" id="A0A432YNB0"/>
<gene>
    <name evidence="9" type="ORF">CWI71_03065</name>
</gene>
<evidence type="ECO:0000256" key="3">
    <source>
        <dbReference type="ARBA" id="ARBA00022960"/>
    </source>
</evidence>
<dbReference type="PANTHER" id="PTHR34138:SF1">
    <property type="entry name" value="CELL SHAPE-DETERMINING PROTEIN MREC"/>
    <property type="match status" value="1"/>
</dbReference>
<dbReference type="InterPro" id="IPR042175">
    <property type="entry name" value="Cell/Rod_MreC_2"/>
</dbReference>
<dbReference type="InterPro" id="IPR007221">
    <property type="entry name" value="MreC"/>
</dbReference>
<dbReference type="RefSeq" id="WP_126753799.1">
    <property type="nucleotide sequence ID" value="NZ_PIPY01000003.1"/>
</dbReference>
<evidence type="ECO:0000259" key="8">
    <source>
        <dbReference type="Pfam" id="PF04085"/>
    </source>
</evidence>
<comment type="function">
    <text evidence="5">Involved in formation and maintenance of cell shape.</text>
</comment>
<proteinExistence type="inferred from homology"/>
<dbReference type="Pfam" id="PF04085">
    <property type="entry name" value="MreC"/>
    <property type="match status" value="1"/>
</dbReference>